<protein>
    <submittedName>
        <fullName evidence="2">Uncharacterized protein</fullName>
    </submittedName>
</protein>
<evidence type="ECO:0000313" key="2">
    <source>
        <dbReference type="EMBL" id="CAA9301643.1"/>
    </source>
</evidence>
<sequence length="154" mass="16415">MAMHLFSTPVQCTQCGTVVNDPTVDRCPNCSALLRERRTPHRVAGVEQRYGSLRILLSVLRFFGIITVAVGLLVFFLGTGGGTGELPPLAGLSILLGSLLSAISLFAIAGMFSVLIDIEENTRASFRVQQMLLDAAQGKQPRAATTPPVAETTT</sequence>
<keyword evidence="1" id="KW-0812">Transmembrane</keyword>
<feature type="transmembrane region" description="Helical" evidence="1">
    <location>
        <begin position="55"/>
        <end position="77"/>
    </location>
</feature>
<evidence type="ECO:0000256" key="1">
    <source>
        <dbReference type="SAM" id="Phobius"/>
    </source>
</evidence>
<proteinExistence type="predicted"/>
<reference evidence="2" key="1">
    <citation type="submission" date="2020-02" db="EMBL/GenBank/DDBJ databases">
        <authorList>
            <person name="Meier V. D."/>
        </authorList>
    </citation>
    <scope>NUCLEOTIDE SEQUENCE</scope>
    <source>
        <strain evidence="2">AVDCRST_MAG89</strain>
    </source>
</reference>
<accession>A0A6J4KBR3</accession>
<dbReference type="AlphaFoldDB" id="A0A6J4KBR3"/>
<organism evidence="2">
    <name type="scientific">uncultured Gemmatimonadota bacterium</name>
    <dbReference type="NCBI Taxonomy" id="203437"/>
    <lineage>
        <taxon>Bacteria</taxon>
        <taxon>Pseudomonadati</taxon>
        <taxon>Gemmatimonadota</taxon>
        <taxon>environmental samples</taxon>
    </lineage>
</organism>
<keyword evidence="1" id="KW-1133">Transmembrane helix</keyword>
<gene>
    <name evidence="2" type="ORF">AVDCRST_MAG89-512</name>
</gene>
<dbReference type="EMBL" id="CADCTV010000120">
    <property type="protein sequence ID" value="CAA9301643.1"/>
    <property type="molecule type" value="Genomic_DNA"/>
</dbReference>
<feature type="transmembrane region" description="Helical" evidence="1">
    <location>
        <begin position="89"/>
        <end position="116"/>
    </location>
</feature>
<name>A0A6J4KBR3_9BACT</name>
<keyword evidence="1" id="KW-0472">Membrane</keyword>